<dbReference type="GO" id="GO:0005737">
    <property type="term" value="C:cytoplasm"/>
    <property type="evidence" value="ECO:0007669"/>
    <property type="project" value="UniProtKB-ARBA"/>
</dbReference>
<dbReference type="STRING" id="459349.CLOAM1467"/>
<protein>
    <recommendedName>
        <fullName evidence="3">Small ribosomal subunit protein bS16</fullName>
    </recommendedName>
</protein>
<evidence type="ECO:0000256" key="2">
    <source>
        <dbReference type="ARBA" id="ARBA00023274"/>
    </source>
</evidence>
<dbReference type="eggNOG" id="COG0228">
    <property type="taxonomic scope" value="Bacteria"/>
</dbReference>
<accession>B0VET0</accession>
<dbReference type="Pfam" id="PF00886">
    <property type="entry name" value="Ribosomal_S16"/>
    <property type="match status" value="1"/>
</dbReference>
<dbReference type="InterPro" id="IPR023803">
    <property type="entry name" value="Ribosomal_bS16_dom_sf"/>
</dbReference>
<keyword evidence="1 3" id="KW-0689">Ribosomal protein</keyword>
<dbReference type="OrthoDB" id="9807878at2"/>
<dbReference type="GO" id="GO:0006412">
    <property type="term" value="P:translation"/>
    <property type="evidence" value="ECO:0007669"/>
    <property type="project" value="UniProtKB-UniRule"/>
</dbReference>
<dbReference type="HOGENOM" id="CLU_100590_5_0_0"/>
<organism evidence="4 5">
    <name type="scientific">Cloacimonas acidaminovorans (strain Evry)</name>
    <dbReference type="NCBI Taxonomy" id="459349"/>
    <lineage>
        <taxon>Bacteria</taxon>
        <taxon>Pseudomonadati</taxon>
        <taxon>Candidatus Cloacimonadota</taxon>
        <taxon>Candidatus Cloacimonadia</taxon>
        <taxon>Candidatus Cloacimonadales</taxon>
        <taxon>Candidatus Cloacimonadaceae</taxon>
        <taxon>Candidatus Cloacimonas</taxon>
    </lineage>
</organism>
<keyword evidence="5" id="KW-1185">Reference proteome</keyword>
<dbReference type="Gene3D" id="3.30.1320.10">
    <property type="match status" value="1"/>
</dbReference>
<dbReference type="KEGG" id="caci:CLOAM1467"/>
<dbReference type="GO" id="GO:0015935">
    <property type="term" value="C:small ribosomal subunit"/>
    <property type="evidence" value="ECO:0007669"/>
    <property type="project" value="TreeGrafter"/>
</dbReference>
<evidence type="ECO:0000256" key="1">
    <source>
        <dbReference type="ARBA" id="ARBA00022980"/>
    </source>
</evidence>
<evidence type="ECO:0000313" key="5">
    <source>
        <dbReference type="Proteomes" id="UP000002019"/>
    </source>
</evidence>
<dbReference type="FunFam" id="3.30.1320.10:FF:000005">
    <property type="entry name" value="30S ribosomal protein S16"/>
    <property type="match status" value="1"/>
</dbReference>
<proteinExistence type="inferred from homology"/>
<keyword evidence="2 3" id="KW-0687">Ribonucleoprotein</keyword>
<dbReference type="InterPro" id="IPR000307">
    <property type="entry name" value="Ribosomal_bS16"/>
</dbReference>
<name>B0VET0_CLOAI</name>
<gene>
    <name evidence="3 4" type="primary">rpsP</name>
    <name evidence="4" type="ordered locus">CLOAM1467</name>
</gene>
<sequence length="97" mass="11256">MVKLRLRRMGAINQPFYRIVAVDSRKKRDGKYIECIGWYDPKPDPSKIKIDTERALYWLGVGAQPSDTVRSLLRKAGVLQIWHNSKQKKNQKTAEAE</sequence>
<dbReference type="HAMAP" id="MF_00385">
    <property type="entry name" value="Ribosomal_bS16"/>
    <property type="match status" value="1"/>
</dbReference>
<reference evidence="4 5" key="1">
    <citation type="journal article" date="2008" name="J. Bacteriol.">
        <title>'Candidatus Cloacamonas acidaminovorans': genome sequence reconstruction provides a first glimpse of a new bacterial division.</title>
        <authorList>
            <person name="Pelletier E."/>
            <person name="Kreimeyer A."/>
            <person name="Bocs S."/>
            <person name="Rouy Z."/>
            <person name="Gyapay G."/>
            <person name="Chouari R."/>
            <person name="Riviere D."/>
            <person name="Ganesan A."/>
            <person name="Daegelen P."/>
            <person name="Sghir A."/>
            <person name="Cohen G.N."/>
            <person name="Medigue C."/>
            <person name="Weissenbach J."/>
            <person name="Le Paslier D."/>
        </authorList>
    </citation>
    <scope>NUCLEOTIDE SEQUENCE [LARGE SCALE GENOMIC DNA]</scope>
    <source>
        <strain evidence="5">Evry</strain>
    </source>
</reference>
<dbReference type="SUPFAM" id="SSF54565">
    <property type="entry name" value="Ribosomal protein S16"/>
    <property type="match status" value="1"/>
</dbReference>
<dbReference type="Proteomes" id="UP000002019">
    <property type="component" value="Chromosome"/>
</dbReference>
<dbReference type="GO" id="GO:0003735">
    <property type="term" value="F:structural constituent of ribosome"/>
    <property type="evidence" value="ECO:0007669"/>
    <property type="project" value="InterPro"/>
</dbReference>
<dbReference type="NCBIfam" id="TIGR00002">
    <property type="entry name" value="S16"/>
    <property type="match status" value="1"/>
</dbReference>
<dbReference type="PANTHER" id="PTHR12919">
    <property type="entry name" value="30S RIBOSOMAL PROTEIN S16"/>
    <property type="match status" value="1"/>
</dbReference>
<dbReference type="PANTHER" id="PTHR12919:SF20">
    <property type="entry name" value="SMALL RIBOSOMAL SUBUNIT PROTEIN BS16M"/>
    <property type="match status" value="1"/>
</dbReference>
<evidence type="ECO:0000256" key="3">
    <source>
        <dbReference type="HAMAP-Rule" id="MF_00385"/>
    </source>
</evidence>
<evidence type="ECO:0000313" key="4">
    <source>
        <dbReference type="EMBL" id="CAO81318.1"/>
    </source>
</evidence>
<dbReference type="AlphaFoldDB" id="B0VET0"/>
<dbReference type="EMBL" id="CU466930">
    <property type="protein sequence ID" value="CAO81318.1"/>
    <property type="molecule type" value="Genomic_DNA"/>
</dbReference>
<comment type="similarity">
    <text evidence="3">Belongs to the bacterial ribosomal protein bS16 family.</text>
</comment>
<dbReference type="RefSeq" id="WP_015425176.1">
    <property type="nucleotide sequence ID" value="NC_020449.1"/>
</dbReference>